<name>A0ABP8GA68_9SPHI</name>
<evidence type="ECO:0000313" key="1">
    <source>
        <dbReference type="EMBL" id="GAA4320543.1"/>
    </source>
</evidence>
<dbReference type="Proteomes" id="UP001500582">
    <property type="component" value="Unassembled WGS sequence"/>
</dbReference>
<protein>
    <submittedName>
        <fullName evidence="1">Uncharacterized protein</fullName>
    </submittedName>
</protein>
<gene>
    <name evidence="1" type="ORF">GCM10023149_19870</name>
</gene>
<evidence type="ECO:0000313" key="2">
    <source>
        <dbReference type="Proteomes" id="UP001500582"/>
    </source>
</evidence>
<proteinExistence type="predicted"/>
<keyword evidence="2" id="KW-1185">Reference proteome</keyword>
<dbReference type="EMBL" id="BAABFT010000004">
    <property type="protein sequence ID" value="GAA4320543.1"/>
    <property type="molecule type" value="Genomic_DNA"/>
</dbReference>
<sequence length="57" mass="6474">MTTITIDIPDGHTEEVMAQLKKLGVQVRESKLSKLDSLTKEDYNKHFSNQAKASRNK</sequence>
<organism evidence="1 2">
    <name type="scientific">Mucilaginibacter gynuensis</name>
    <dbReference type="NCBI Taxonomy" id="1302236"/>
    <lineage>
        <taxon>Bacteria</taxon>
        <taxon>Pseudomonadati</taxon>
        <taxon>Bacteroidota</taxon>
        <taxon>Sphingobacteriia</taxon>
        <taxon>Sphingobacteriales</taxon>
        <taxon>Sphingobacteriaceae</taxon>
        <taxon>Mucilaginibacter</taxon>
    </lineage>
</organism>
<accession>A0ABP8GA68</accession>
<dbReference type="RefSeq" id="WP_345210901.1">
    <property type="nucleotide sequence ID" value="NZ_BAABFT010000004.1"/>
</dbReference>
<comment type="caution">
    <text evidence="1">The sequence shown here is derived from an EMBL/GenBank/DDBJ whole genome shotgun (WGS) entry which is preliminary data.</text>
</comment>
<reference evidence="2" key="1">
    <citation type="journal article" date="2019" name="Int. J. Syst. Evol. Microbiol.">
        <title>The Global Catalogue of Microorganisms (GCM) 10K type strain sequencing project: providing services to taxonomists for standard genome sequencing and annotation.</title>
        <authorList>
            <consortium name="The Broad Institute Genomics Platform"/>
            <consortium name="The Broad Institute Genome Sequencing Center for Infectious Disease"/>
            <person name="Wu L."/>
            <person name="Ma J."/>
        </authorList>
    </citation>
    <scope>NUCLEOTIDE SEQUENCE [LARGE SCALE GENOMIC DNA]</scope>
    <source>
        <strain evidence="2">JCM 17705</strain>
    </source>
</reference>